<dbReference type="Proteomes" id="UP000536275">
    <property type="component" value="Unassembled WGS sequence"/>
</dbReference>
<dbReference type="SMART" id="SM01219">
    <property type="entry name" value="Frataxin_Cyay"/>
    <property type="match status" value="1"/>
</dbReference>
<evidence type="ECO:0000256" key="3">
    <source>
        <dbReference type="ARBA" id="ARBA00013107"/>
    </source>
</evidence>
<sequence length="177" mass="19796">MFKRFALNSAKCLSKPACTRQLIYPQTRFITKTLPTVASALRPIGSIRAYSLSTEGEAIDDKIDKLTDNEYAKVSNEYLENLSDSLEELNEDFEQVDSELSQGVLTLTLPPNGTYVINKQPPNKQIWLSSPISGPKRYDLIGGKWVTLRDGSSLTSLLEEEISTAIGQEFKFETVEQ</sequence>
<dbReference type="GO" id="GO:0008198">
    <property type="term" value="F:ferrous iron binding"/>
    <property type="evidence" value="ECO:0007669"/>
    <property type="project" value="EnsemblFungi"/>
</dbReference>
<evidence type="ECO:0000256" key="8">
    <source>
        <dbReference type="ARBA" id="ARBA00023002"/>
    </source>
</evidence>
<gene>
    <name evidence="14" type="ORF">FOB64_001168</name>
</gene>
<evidence type="ECO:0000256" key="12">
    <source>
        <dbReference type="ARBA" id="ARBA00047990"/>
    </source>
</evidence>
<feature type="coiled-coil region" evidence="13">
    <location>
        <begin position="72"/>
        <end position="99"/>
    </location>
</feature>
<protein>
    <recommendedName>
        <fullName evidence="3">ferroxidase</fullName>
        <ecNumber evidence="3">1.16.3.1</ecNumber>
    </recommendedName>
</protein>
<dbReference type="SMR" id="A0A8H6C3T1"/>
<dbReference type="PANTHER" id="PTHR16821:SF2">
    <property type="entry name" value="FRATAXIN, MITOCHONDRIAL"/>
    <property type="match status" value="1"/>
</dbReference>
<dbReference type="GO" id="GO:0051537">
    <property type="term" value="F:2 iron, 2 sulfur cluster binding"/>
    <property type="evidence" value="ECO:0007669"/>
    <property type="project" value="TreeGrafter"/>
</dbReference>
<keyword evidence="7" id="KW-0809">Transit peptide</keyword>
<comment type="subcellular location">
    <subcellularLocation>
        <location evidence="1">Mitochondrion</location>
    </subcellularLocation>
</comment>
<organism evidence="14 15">
    <name type="scientific">Candida albicans</name>
    <name type="common">Yeast</name>
    <dbReference type="NCBI Taxonomy" id="5476"/>
    <lineage>
        <taxon>Eukaryota</taxon>
        <taxon>Fungi</taxon>
        <taxon>Dikarya</taxon>
        <taxon>Ascomycota</taxon>
        <taxon>Saccharomycotina</taxon>
        <taxon>Pichiomycetes</taxon>
        <taxon>Debaryomycetaceae</taxon>
        <taxon>Candida/Lodderomyces clade</taxon>
        <taxon>Candida</taxon>
    </lineage>
</organism>
<dbReference type="InterPro" id="IPR020895">
    <property type="entry name" value="Frataxin_CS"/>
</dbReference>
<keyword evidence="5" id="KW-0813">Transport</keyword>
<evidence type="ECO:0000256" key="10">
    <source>
        <dbReference type="ARBA" id="ARBA00023065"/>
    </source>
</evidence>
<dbReference type="AlphaFoldDB" id="A0A8H6C3T1"/>
<comment type="catalytic activity">
    <reaction evidence="12">
        <text>4 Fe(2+) + O2 + 4 H(+) = 4 Fe(3+) + 2 H2O</text>
        <dbReference type="Rhea" id="RHEA:11148"/>
        <dbReference type="ChEBI" id="CHEBI:15377"/>
        <dbReference type="ChEBI" id="CHEBI:15378"/>
        <dbReference type="ChEBI" id="CHEBI:15379"/>
        <dbReference type="ChEBI" id="CHEBI:29033"/>
        <dbReference type="ChEBI" id="CHEBI:29034"/>
        <dbReference type="EC" id="1.16.3.1"/>
    </reaction>
</comment>
<evidence type="ECO:0000256" key="9">
    <source>
        <dbReference type="ARBA" id="ARBA00023004"/>
    </source>
</evidence>
<dbReference type="Gene3D" id="3.30.920.10">
    <property type="entry name" value="Frataxin/CyaY"/>
    <property type="match status" value="1"/>
</dbReference>
<dbReference type="GO" id="GO:0008199">
    <property type="term" value="F:ferric iron binding"/>
    <property type="evidence" value="ECO:0007669"/>
    <property type="project" value="InterPro"/>
</dbReference>
<evidence type="ECO:0000256" key="2">
    <source>
        <dbReference type="ARBA" id="ARBA00008183"/>
    </source>
</evidence>
<dbReference type="EC" id="1.16.3.1" evidence="3"/>
<evidence type="ECO:0000256" key="1">
    <source>
        <dbReference type="ARBA" id="ARBA00004173"/>
    </source>
</evidence>
<keyword evidence="6" id="KW-0410">Iron transport</keyword>
<name>A0A8H6C3T1_CANAX</name>
<keyword evidence="4" id="KW-0409">Iron storage</keyword>
<dbReference type="GO" id="GO:0010040">
    <property type="term" value="P:response to iron(II) ion"/>
    <property type="evidence" value="ECO:0007669"/>
    <property type="project" value="EnsemblFungi"/>
</dbReference>
<dbReference type="PANTHER" id="PTHR16821">
    <property type="entry name" value="FRATAXIN"/>
    <property type="match status" value="1"/>
</dbReference>
<keyword evidence="10" id="KW-0406">Ion transport</keyword>
<dbReference type="PROSITE" id="PS01344">
    <property type="entry name" value="FRATAXIN_1"/>
    <property type="match status" value="1"/>
</dbReference>
<dbReference type="SUPFAM" id="SSF55387">
    <property type="entry name" value="Frataxin/Nqo15-like"/>
    <property type="match status" value="1"/>
</dbReference>
<evidence type="ECO:0000256" key="5">
    <source>
        <dbReference type="ARBA" id="ARBA00022448"/>
    </source>
</evidence>
<reference evidence="14 15" key="1">
    <citation type="submission" date="2020-03" db="EMBL/GenBank/DDBJ databases">
        <title>FDA dAtabase for Regulatory Grade micrObial Sequences (FDA-ARGOS): Supporting development and validation of Infectious Disease Dx tests.</title>
        <authorList>
            <person name="Campos J."/>
            <person name="Goldberg B."/>
            <person name="Tallon L."/>
            <person name="Sadzewicz L."/>
            <person name="Vavikolanu K."/>
            <person name="Mehta A."/>
            <person name="Aluvathingal J."/>
            <person name="Nadendla S."/>
            <person name="Nandy P."/>
            <person name="Geyer C."/>
            <person name="Yan Y."/>
            <person name="Sichtig H."/>
        </authorList>
    </citation>
    <scope>NUCLEOTIDE SEQUENCE [LARGE SCALE GENOMIC DNA]</scope>
    <source>
        <strain evidence="14 15">FDAARGOS_656</strain>
    </source>
</reference>
<comment type="caution">
    <text evidence="14">The sequence shown here is derived from an EMBL/GenBank/DDBJ whole genome shotgun (WGS) entry which is preliminary data.</text>
</comment>
<dbReference type="GO" id="GO:0006121">
    <property type="term" value="P:mitochondrial electron transport, succinate to ubiquinone"/>
    <property type="evidence" value="ECO:0007669"/>
    <property type="project" value="EnsemblFungi"/>
</dbReference>
<dbReference type="PROSITE" id="PS50810">
    <property type="entry name" value="FRATAXIN_2"/>
    <property type="match status" value="1"/>
</dbReference>
<dbReference type="GO" id="GO:0006879">
    <property type="term" value="P:intracellular iron ion homeostasis"/>
    <property type="evidence" value="ECO:0007669"/>
    <property type="project" value="UniProtKB-KW"/>
</dbReference>
<evidence type="ECO:0000313" key="15">
    <source>
        <dbReference type="Proteomes" id="UP000536275"/>
    </source>
</evidence>
<dbReference type="EMBL" id="JABWAD010000016">
    <property type="protein sequence ID" value="KAF6071431.1"/>
    <property type="molecule type" value="Genomic_DNA"/>
</dbReference>
<evidence type="ECO:0000256" key="13">
    <source>
        <dbReference type="SAM" id="Coils"/>
    </source>
</evidence>
<keyword evidence="13" id="KW-0175">Coiled coil</keyword>
<dbReference type="FunFam" id="3.30.920.10:FF:000012">
    <property type="entry name" value="Frataxin, mitochondrial, putative"/>
    <property type="match status" value="1"/>
</dbReference>
<keyword evidence="9" id="KW-0408">Iron</keyword>
<evidence type="ECO:0000256" key="11">
    <source>
        <dbReference type="ARBA" id="ARBA00023128"/>
    </source>
</evidence>
<dbReference type="InterPro" id="IPR017789">
    <property type="entry name" value="Frataxin"/>
</dbReference>
<dbReference type="NCBIfam" id="TIGR03421">
    <property type="entry name" value="FeS_CyaY"/>
    <property type="match status" value="1"/>
</dbReference>
<dbReference type="GO" id="GO:0006826">
    <property type="term" value="P:iron ion transport"/>
    <property type="evidence" value="ECO:0007669"/>
    <property type="project" value="UniProtKB-KW"/>
</dbReference>
<keyword evidence="8" id="KW-0560">Oxidoreductase</keyword>
<dbReference type="GO" id="GO:0042802">
    <property type="term" value="F:identical protein binding"/>
    <property type="evidence" value="ECO:0007669"/>
    <property type="project" value="EnsemblFungi"/>
</dbReference>
<evidence type="ECO:0000256" key="6">
    <source>
        <dbReference type="ARBA" id="ARBA00022496"/>
    </source>
</evidence>
<dbReference type="GO" id="GO:0016226">
    <property type="term" value="P:iron-sulfur cluster assembly"/>
    <property type="evidence" value="ECO:0007669"/>
    <property type="project" value="EnsemblFungi"/>
</dbReference>
<dbReference type="Pfam" id="PF01491">
    <property type="entry name" value="Frataxin_Cyay"/>
    <property type="match status" value="1"/>
</dbReference>
<evidence type="ECO:0000313" key="14">
    <source>
        <dbReference type="EMBL" id="KAF6071431.1"/>
    </source>
</evidence>
<dbReference type="GO" id="GO:0004322">
    <property type="term" value="F:ferroxidase activity"/>
    <property type="evidence" value="ECO:0007669"/>
    <property type="project" value="UniProtKB-EC"/>
</dbReference>
<comment type="similarity">
    <text evidence="2">Belongs to the frataxin family.</text>
</comment>
<dbReference type="GO" id="GO:0006979">
    <property type="term" value="P:response to oxidative stress"/>
    <property type="evidence" value="ECO:0007669"/>
    <property type="project" value="EnsemblFungi"/>
</dbReference>
<dbReference type="InterPro" id="IPR002908">
    <property type="entry name" value="Frataxin/CyaY"/>
</dbReference>
<dbReference type="GO" id="GO:0006749">
    <property type="term" value="P:glutathione metabolic process"/>
    <property type="evidence" value="ECO:0007669"/>
    <property type="project" value="EnsemblFungi"/>
</dbReference>
<accession>A0A8H6C3T1</accession>
<proteinExistence type="inferred from homology"/>
<evidence type="ECO:0000256" key="7">
    <source>
        <dbReference type="ARBA" id="ARBA00022946"/>
    </source>
</evidence>
<dbReference type="GO" id="GO:0034986">
    <property type="term" value="F:iron chaperone activity"/>
    <property type="evidence" value="ECO:0007669"/>
    <property type="project" value="EnsemblFungi"/>
</dbReference>
<evidence type="ECO:0000256" key="4">
    <source>
        <dbReference type="ARBA" id="ARBA00022434"/>
    </source>
</evidence>
<keyword evidence="11" id="KW-0496">Mitochondrion</keyword>
<dbReference type="InterPro" id="IPR036524">
    <property type="entry name" value="Frataxin/CyaY_sf"/>
</dbReference>
<dbReference type="GO" id="GO:0005759">
    <property type="term" value="C:mitochondrial matrix"/>
    <property type="evidence" value="ECO:0007669"/>
    <property type="project" value="EnsemblFungi"/>
</dbReference>
<dbReference type="NCBIfam" id="TIGR03422">
    <property type="entry name" value="mito_frataxin"/>
    <property type="match status" value="1"/>
</dbReference>